<name>U5W3G3_9ACTN</name>
<gene>
    <name evidence="2" type="ORF">AFR_26990</name>
</gene>
<dbReference type="HOGENOM" id="CLU_2614046_0_0_11"/>
<dbReference type="Proteomes" id="UP000017746">
    <property type="component" value="Chromosome"/>
</dbReference>
<evidence type="ECO:0000313" key="3">
    <source>
        <dbReference type="Proteomes" id="UP000017746"/>
    </source>
</evidence>
<dbReference type="AlphaFoldDB" id="U5W3G3"/>
<accession>U5W3G3</accession>
<dbReference type="STRING" id="1246995.AFR_26990"/>
<evidence type="ECO:0000256" key="1">
    <source>
        <dbReference type="SAM" id="MobiDB-lite"/>
    </source>
</evidence>
<feature type="region of interest" description="Disordered" evidence="1">
    <location>
        <begin position="23"/>
        <end position="77"/>
    </location>
</feature>
<feature type="compositionally biased region" description="Polar residues" evidence="1">
    <location>
        <begin position="26"/>
        <end position="41"/>
    </location>
</feature>
<sequence>MPDFTIHVDRDDLARQDLAVAVPQLNAGTPDQPTDTVTTATHHGAGDARLAARQRSERDRAGRAPGGSGRSYAFRRS</sequence>
<keyword evidence="3" id="KW-1185">Reference proteome</keyword>
<dbReference type="OrthoDB" id="9959914at2"/>
<proteinExistence type="predicted"/>
<reference evidence="2 3" key="1">
    <citation type="journal article" date="2014" name="J. Biotechnol.">
        <title>Complete genome sequence of the actinobacterium Actinoplanes friuliensis HAG 010964, producer of the lipopeptide antibiotic friulimycin.</title>
        <authorList>
            <person name="Ruckert C."/>
            <person name="Szczepanowski R."/>
            <person name="Albersmeier A."/>
            <person name="Goesmann A."/>
            <person name="Fischer N."/>
            <person name="Steinkamper A."/>
            <person name="Puhler A."/>
            <person name="Biener R."/>
            <person name="Schwartz D."/>
            <person name="Kalinowski J."/>
        </authorList>
    </citation>
    <scope>NUCLEOTIDE SEQUENCE [LARGE SCALE GENOMIC DNA]</scope>
    <source>
        <strain evidence="2 3">DSM 7358</strain>
    </source>
</reference>
<dbReference type="EMBL" id="CP006272">
    <property type="protein sequence ID" value="AGZ43659.1"/>
    <property type="molecule type" value="Genomic_DNA"/>
</dbReference>
<evidence type="ECO:0000313" key="2">
    <source>
        <dbReference type="EMBL" id="AGZ43659.1"/>
    </source>
</evidence>
<organism evidence="2 3">
    <name type="scientific">Actinoplanes friuliensis DSM 7358</name>
    <dbReference type="NCBI Taxonomy" id="1246995"/>
    <lineage>
        <taxon>Bacteria</taxon>
        <taxon>Bacillati</taxon>
        <taxon>Actinomycetota</taxon>
        <taxon>Actinomycetes</taxon>
        <taxon>Micromonosporales</taxon>
        <taxon>Micromonosporaceae</taxon>
        <taxon>Actinoplanes</taxon>
    </lineage>
</organism>
<dbReference type="RefSeq" id="WP_023559997.1">
    <property type="nucleotide sequence ID" value="NC_022657.1"/>
</dbReference>
<protein>
    <submittedName>
        <fullName evidence="2">Uncharacterized protein</fullName>
    </submittedName>
</protein>
<dbReference type="KEGG" id="afs:AFR_26990"/>